<evidence type="ECO:0000313" key="1">
    <source>
        <dbReference type="EMBL" id="WAR07042.1"/>
    </source>
</evidence>
<organism evidence="1 2">
    <name type="scientific">Mya arenaria</name>
    <name type="common">Soft-shell clam</name>
    <dbReference type="NCBI Taxonomy" id="6604"/>
    <lineage>
        <taxon>Eukaryota</taxon>
        <taxon>Metazoa</taxon>
        <taxon>Spiralia</taxon>
        <taxon>Lophotrochozoa</taxon>
        <taxon>Mollusca</taxon>
        <taxon>Bivalvia</taxon>
        <taxon>Autobranchia</taxon>
        <taxon>Heteroconchia</taxon>
        <taxon>Euheterodonta</taxon>
        <taxon>Imparidentia</taxon>
        <taxon>Neoheterodontei</taxon>
        <taxon>Myida</taxon>
        <taxon>Myoidea</taxon>
        <taxon>Myidae</taxon>
        <taxon>Mya</taxon>
    </lineage>
</organism>
<evidence type="ECO:0000313" key="2">
    <source>
        <dbReference type="Proteomes" id="UP001164746"/>
    </source>
</evidence>
<dbReference type="Proteomes" id="UP001164746">
    <property type="component" value="Chromosome 6"/>
</dbReference>
<protein>
    <submittedName>
        <fullName evidence="1">Uncharacterized protein</fullName>
    </submittedName>
</protein>
<gene>
    <name evidence="1" type="ORF">MAR_017000</name>
</gene>
<name>A0ABY7EAH9_MYAAR</name>
<accession>A0ABY7EAH9</accession>
<proteinExistence type="predicted"/>
<reference evidence="1" key="1">
    <citation type="submission" date="2022-11" db="EMBL/GenBank/DDBJ databases">
        <title>Centuries of genome instability and evolution in soft-shell clam transmissible cancer (bioRxiv).</title>
        <authorList>
            <person name="Hart S.F.M."/>
            <person name="Yonemitsu M.A."/>
            <person name="Giersch R.M."/>
            <person name="Beal B.F."/>
            <person name="Arriagada G."/>
            <person name="Davis B.W."/>
            <person name="Ostrander E.A."/>
            <person name="Goff S.P."/>
            <person name="Metzger M.J."/>
        </authorList>
    </citation>
    <scope>NUCLEOTIDE SEQUENCE</scope>
    <source>
        <strain evidence="1">MELC-2E11</strain>
        <tissue evidence="1">Siphon/mantle</tissue>
    </source>
</reference>
<keyword evidence="2" id="KW-1185">Reference proteome</keyword>
<dbReference type="EMBL" id="CP111017">
    <property type="protein sequence ID" value="WAR07042.1"/>
    <property type="molecule type" value="Genomic_DNA"/>
</dbReference>
<sequence length="112" mass="13325">MVQSYLKITNDFFIDTSKQLDARSRAMAEKFLSIVHREYFQDIECRRSMIYYLCMARVNERENCELALRCIEIAQQCCRLGSYCRDNMENIDNYYKYILCKAMPTPALFDAV</sequence>